<feature type="coiled-coil region" evidence="5">
    <location>
        <begin position="213"/>
        <end position="240"/>
    </location>
</feature>
<proteinExistence type="predicted"/>
<evidence type="ECO:0000313" key="9">
    <source>
        <dbReference type="Proteomes" id="UP001054252"/>
    </source>
</evidence>
<dbReference type="InterPro" id="IPR010666">
    <property type="entry name" value="Znf_GRF"/>
</dbReference>
<evidence type="ECO:0000256" key="3">
    <source>
        <dbReference type="ARBA" id="ARBA00022833"/>
    </source>
</evidence>
<keyword evidence="5" id="KW-0175">Coiled coil</keyword>
<evidence type="ECO:0000259" key="7">
    <source>
        <dbReference type="PROSITE" id="PS51999"/>
    </source>
</evidence>
<accession>A0AAV5KN88</accession>
<dbReference type="EMBL" id="BPVZ01000070">
    <property type="protein sequence ID" value="GKV25916.1"/>
    <property type="molecule type" value="Genomic_DNA"/>
</dbReference>
<keyword evidence="6" id="KW-1133">Transmembrane helix</keyword>
<sequence length="304" mass="34033">MPCGHEFLTPQIIGTHWWAFGLFDQGFPSGKFLEPEIKSGKFLIWKIFDLGKFYLLAISYQSSVRVEEIEDRDGDGLAVGEIVVISNGGGEEKAEAEVKAKLNGRSRGIGGGAGEAEQNILEVLDFWLETKMKSRASSSASTPSLRASVDRSGARQVCDHGLAAWLHVSTSELNPRRRYYKCPFWQPGGGGARAYIFFEWVDAELSSWYKDVFNRLNNENLALENENKMLRAELVSAESNGGVEMEAMVSKREKDEKCIYGMDSKEGMPEKIKENGRLDSFSLNFYRTAFFCCVVFIACLVLLK</sequence>
<organism evidence="8 9">
    <name type="scientific">Rubroshorea leprosula</name>
    <dbReference type="NCBI Taxonomy" id="152421"/>
    <lineage>
        <taxon>Eukaryota</taxon>
        <taxon>Viridiplantae</taxon>
        <taxon>Streptophyta</taxon>
        <taxon>Embryophyta</taxon>
        <taxon>Tracheophyta</taxon>
        <taxon>Spermatophyta</taxon>
        <taxon>Magnoliopsida</taxon>
        <taxon>eudicotyledons</taxon>
        <taxon>Gunneridae</taxon>
        <taxon>Pentapetalae</taxon>
        <taxon>rosids</taxon>
        <taxon>malvids</taxon>
        <taxon>Malvales</taxon>
        <taxon>Dipterocarpaceae</taxon>
        <taxon>Rubroshorea</taxon>
    </lineage>
</organism>
<keyword evidence="6" id="KW-0812">Transmembrane</keyword>
<protein>
    <recommendedName>
        <fullName evidence="7">GRF-type domain-containing protein</fullName>
    </recommendedName>
</protein>
<evidence type="ECO:0000313" key="8">
    <source>
        <dbReference type="EMBL" id="GKV25916.1"/>
    </source>
</evidence>
<keyword evidence="9" id="KW-1185">Reference proteome</keyword>
<evidence type="ECO:0000256" key="6">
    <source>
        <dbReference type="SAM" id="Phobius"/>
    </source>
</evidence>
<dbReference type="PROSITE" id="PS51999">
    <property type="entry name" value="ZF_GRF"/>
    <property type="match status" value="1"/>
</dbReference>
<comment type="caution">
    <text evidence="8">The sequence shown here is derived from an EMBL/GenBank/DDBJ whole genome shotgun (WGS) entry which is preliminary data.</text>
</comment>
<gene>
    <name evidence="8" type="ORF">SLEP1_g35292</name>
</gene>
<feature type="transmembrane region" description="Helical" evidence="6">
    <location>
        <begin position="285"/>
        <end position="303"/>
    </location>
</feature>
<keyword evidence="2 4" id="KW-0863">Zinc-finger</keyword>
<evidence type="ECO:0000256" key="4">
    <source>
        <dbReference type="PROSITE-ProRule" id="PRU01343"/>
    </source>
</evidence>
<keyword evidence="6" id="KW-0472">Membrane</keyword>
<keyword evidence="3" id="KW-0862">Zinc</keyword>
<keyword evidence="1" id="KW-0479">Metal-binding</keyword>
<evidence type="ECO:0000256" key="2">
    <source>
        <dbReference type="ARBA" id="ARBA00022771"/>
    </source>
</evidence>
<reference evidence="8 9" key="1">
    <citation type="journal article" date="2021" name="Commun. Biol.">
        <title>The genome of Shorea leprosula (Dipterocarpaceae) highlights the ecological relevance of drought in aseasonal tropical rainforests.</title>
        <authorList>
            <person name="Ng K.K.S."/>
            <person name="Kobayashi M.J."/>
            <person name="Fawcett J.A."/>
            <person name="Hatakeyama M."/>
            <person name="Paape T."/>
            <person name="Ng C.H."/>
            <person name="Ang C.C."/>
            <person name="Tnah L.H."/>
            <person name="Lee C.T."/>
            <person name="Nishiyama T."/>
            <person name="Sese J."/>
            <person name="O'Brien M.J."/>
            <person name="Copetti D."/>
            <person name="Mohd Noor M.I."/>
            <person name="Ong R.C."/>
            <person name="Putra M."/>
            <person name="Sireger I.Z."/>
            <person name="Indrioko S."/>
            <person name="Kosugi Y."/>
            <person name="Izuno A."/>
            <person name="Isagi Y."/>
            <person name="Lee S.L."/>
            <person name="Shimizu K.K."/>
        </authorList>
    </citation>
    <scope>NUCLEOTIDE SEQUENCE [LARGE SCALE GENOMIC DNA]</scope>
    <source>
        <strain evidence="8">214</strain>
    </source>
</reference>
<dbReference type="Proteomes" id="UP001054252">
    <property type="component" value="Unassembled WGS sequence"/>
</dbReference>
<feature type="domain" description="GRF-type" evidence="7">
    <location>
        <begin position="158"/>
        <end position="204"/>
    </location>
</feature>
<evidence type="ECO:0000256" key="5">
    <source>
        <dbReference type="SAM" id="Coils"/>
    </source>
</evidence>
<name>A0AAV5KN88_9ROSI</name>
<dbReference type="AlphaFoldDB" id="A0AAV5KN88"/>
<dbReference type="PANTHER" id="PTHR33248">
    <property type="entry name" value="ZINC ION-BINDING PROTEIN"/>
    <property type="match status" value="1"/>
</dbReference>
<evidence type="ECO:0000256" key="1">
    <source>
        <dbReference type="ARBA" id="ARBA00022723"/>
    </source>
</evidence>
<dbReference type="GO" id="GO:0008270">
    <property type="term" value="F:zinc ion binding"/>
    <property type="evidence" value="ECO:0007669"/>
    <property type="project" value="UniProtKB-KW"/>
</dbReference>